<evidence type="ECO:0000256" key="4">
    <source>
        <dbReference type="HAMAP-Rule" id="MF_01201"/>
    </source>
</evidence>
<dbReference type="EMBL" id="AZFJ01000007">
    <property type="protein sequence ID" value="KRL88155.1"/>
    <property type="molecule type" value="Genomic_DNA"/>
</dbReference>
<proteinExistence type="inferred from homology"/>
<evidence type="ECO:0000313" key="8">
    <source>
        <dbReference type="EMBL" id="KRL88155.1"/>
    </source>
</evidence>
<comment type="similarity">
    <text evidence="4">Belongs to the alanine racemase family.</text>
</comment>
<dbReference type="AlphaFoldDB" id="A0A0R1UF01"/>
<dbReference type="UniPathway" id="UPA00042">
    <property type="reaction ID" value="UER00497"/>
</dbReference>
<dbReference type="PANTHER" id="PTHR30511:SF0">
    <property type="entry name" value="ALANINE RACEMASE, CATABOLIC-RELATED"/>
    <property type="match status" value="1"/>
</dbReference>
<feature type="binding site" evidence="4 6">
    <location>
        <position position="314"/>
    </location>
    <ligand>
        <name>substrate</name>
    </ligand>
</feature>
<dbReference type="HAMAP" id="MF_01201">
    <property type="entry name" value="Ala_racemase"/>
    <property type="match status" value="1"/>
</dbReference>
<dbReference type="SUPFAM" id="SSF50621">
    <property type="entry name" value="Alanine racemase C-terminal domain-like"/>
    <property type="match status" value="1"/>
</dbReference>
<dbReference type="Pfam" id="PF00842">
    <property type="entry name" value="Ala_racemase_C"/>
    <property type="match status" value="1"/>
</dbReference>
<comment type="catalytic activity">
    <reaction evidence="4">
        <text>L-alanine = D-alanine</text>
        <dbReference type="Rhea" id="RHEA:20249"/>
        <dbReference type="ChEBI" id="CHEBI:57416"/>
        <dbReference type="ChEBI" id="CHEBI:57972"/>
        <dbReference type="EC" id="5.1.1.1"/>
    </reaction>
</comment>
<comment type="cofactor">
    <cofactor evidence="1 4 5">
        <name>pyridoxal 5'-phosphate</name>
        <dbReference type="ChEBI" id="CHEBI:597326"/>
    </cofactor>
</comment>
<dbReference type="InterPro" id="IPR029066">
    <property type="entry name" value="PLP-binding_barrel"/>
</dbReference>
<dbReference type="PATRIC" id="fig|1423783.4.peg.363"/>
<keyword evidence="2 4" id="KW-0663">Pyridoxal phosphate</keyword>
<sequence length="372" mass="40881">MSVTADHRPTKLYISQHAVTHNLAETRKAAHAKTVFLAVKANAYGFGLLEMSRAAVNGGADGLAVAVLDEALALRQHGFTIPILVMSIVMPQYAEELADNDLITTVASDQWLHDAQPYLAQAGQPLKVSMGIDTGMGRIGYRSRAEMDASLQFMQAHPDDFEYYGLMTHFSQADSSEVDYFHKQLARWHELTDTFPHPPMVHVANSGAAMYHADEIPTDVIRAGTVVYGIEPSLGELRDASYLEPVLTLTTQLIFVKQMHAGDGISYGHIYEAKEGEWVGTIPLGYGDGLTRRLTGAEVLVNGQRCQILGKLAMDAMMIRLPGPLPLGTKVTVLGRDGDEEITLDEWADFTGFAPWELSINLNDRLIREISE</sequence>
<dbReference type="GO" id="GO:0030632">
    <property type="term" value="P:D-alanine biosynthetic process"/>
    <property type="evidence" value="ECO:0007669"/>
    <property type="project" value="UniProtKB-UniRule"/>
</dbReference>
<evidence type="ECO:0000313" key="9">
    <source>
        <dbReference type="Proteomes" id="UP000051922"/>
    </source>
</evidence>
<feature type="binding site" evidence="4 6">
    <location>
        <position position="138"/>
    </location>
    <ligand>
        <name>substrate</name>
    </ligand>
</feature>
<dbReference type="GO" id="GO:0005829">
    <property type="term" value="C:cytosol"/>
    <property type="evidence" value="ECO:0007669"/>
    <property type="project" value="TreeGrafter"/>
</dbReference>
<dbReference type="OrthoDB" id="9813814at2"/>
<feature type="domain" description="Alanine racemase C-terminal" evidence="7">
    <location>
        <begin position="246"/>
        <end position="371"/>
    </location>
</feature>
<accession>A0A0R1UF01</accession>
<feature type="active site" description="Proton acceptor; specific for D-alanine" evidence="4">
    <location>
        <position position="40"/>
    </location>
</feature>
<dbReference type="NCBIfam" id="TIGR00492">
    <property type="entry name" value="alr"/>
    <property type="match status" value="1"/>
</dbReference>
<dbReference type="CDD" id="cd00430">
    <property type="entry name" value="PLPDE_III_AR"/>
    <property type="match status" value="1"/>
</dbReference>
<dbReference type="FunFam" id="3.20.20.10:FF:000002">
    <property type="entry name" value="Alanine racemase"/>
    <property type="match status" value="1"/>
</dbReference>
<dbReference type="SMART" id="SM01005">
    <property type="entry name" value="Ala_racemase_C"/>
    <property type="match status" value="1"/>
</dbReference>
<dbReference type="Gene3D" id="3.20.20.10">
    <property type="entry name" value="Alanine racemase"/>
    <property type="match status" value="1"/>
</dbReference>
<organism evidence="8 9">
    <name type="scientific">Lacticaseibacillus pantheris DSM 15945 = JCM 12539 = NBRC 106106</name>
    <dbReference type="NCBI Taxonomy" id="1423783"/>
    <lineage>
        <taxon>Bacteria</taxon>
        <taxon>Bacillati</taxon>
        <taxon>Bacillota</taxon>
        <taxon>Bacilli</taxon>
        <taxon>Lactobacillales</taxon>
        <taxon>Lactobacillaceae</taxon>
        <taxon>Lacticaseibacillus</taxon>
    </lineage>
</organism>
<evidence type="ECO:0000256" key="5">
    <source>
        <dbReference type="PIRSR" id="PIRSR600821-50"/>
    </source>
</evidence>
<keyword evidence="3 4" id="KW-0413">Isomerase</keyword>
<dbReference type="RefSeq" id="WP_056956179.1">
    <property type="nucleotide sequence ID" value="NZ_AZFJ01000007.1"/>
</dbReference>
<dbReference type="EC" id="5.1.1.1" evidence="4"/>
<comment type="function">
    <text evidence="4">Catalyzes the interconversion of L-alanine and D-alanine. May also act on other amino acids.</text>
</comment>
<dbReference type="SUPFAM" id="SSF51419">
    <property type="entry name" value="PLP-binding barrel"/>
    <property type="match status" value="1"/>
</dbReference>
<dbReference type="Gene3D" id="2.40.37.10">
    <property type="entry name" value="Lyase, Ornithine Decarboxylase, Chain A, domain 1"/>
    <property type="match status" value="1"/>
</dbReference>
<name>A0A0R1UF01_9LACO</name>
<dbReference type="Proteomes" id="UP000051922">
    <property type="component" value="Unassembled WGS sequence"/>
</dbReference>
<dbReference type="InterPro" id="IPR009006">
    <property type="entry name" value="Ala_racemase/Decarboxylase_C"/>
</dbReference>
<dbReference type="PANTHER" id="PTHR30511">
    <property type="entry name" value="ALANINE RACEMASE"/>
    <property type="match status" value="1"/>
</dbReference>
<feature type="active site" description="Proton acceptor; specific for L-alanine" evidence="4">
    <location>
        <position position="267"/>
    </location>
</feature>
<dbReference type="STRING" id="1423783.FC50_GL000352"/>
<dbReference type="InterPro" id="IPR000821">
    <property type="entry name" value="Ala_racemase"/>
</dbReference>
<evidence type="ECO:0000256" key="1">
    <source>
        <dbReference type="ARBA" id="ARBA00001933"/>
    </source>
</evidence>
<dbReference type="InterPro" id="IPR001608">
    <property type="entry name" value="Ala_racemase_N"/>
</dbReference>
<dbReference type="Pfam" id="PF01168">
    <property type="entry name" value="Ala_racemase_N"/>
    <property type="match status" value="1"/>
</dbReference>
<evidence type="ECO:0000259" key="7">
    <source>
        <dbReference type="SMART" id="SM01005"/>
    </source>
</evidence>
<dbReference type="GO" id="GO:0009252">
    <property type="term" value="P:peptidoglycan biosynthetic process"/>
    <property type="evidence" value="ECO:0007669"/>
    <property type="project" value="TreeGrafter"/>
</dbReference>
<comment type="pathway">
    <text evidence="4">Amino-acid biosynthesis; D-alanine biosynthesis; D-alanine from L-alanine: step 1/1.</text>
</comment>
<evidence type="ECO:0000256" key="3">
    <source>
        <dbReference type="ARBA" id="ARBA00023235"/>
    </source>
</evidence>
<dbReference type="InterPro" id="IPR011079">
    <property type="entry name" value="Ala_racemase_C"/>
</dbReference>
<evidence type="ECO:0000256" key="6">
    <source>
        <dbReference type="PIRSR" id="PIRSR600821-52"/>
    </source>
</evidence>
<dbReference type="GO" id="GO:0008784">
    <property type="term" value="F:alanine racemase activity"/>
    <property type="evidence" value="ECO:0007669"/>
    <property type="project" value="UniProtKB-UniRule"/>
</dbReference>
<evidence type="ECO:0000256" key="2">
    <source>
        <dbReference type="ARBA" id="ARBA00022898"/>
    </source>
</evidence>
<feature type="modified residue" description="N6-(pyridoxal phosphate)lysine" evidence="4 5">
    <location>
        <position position="40"/>
    </location>
</feature>
<keyword evidence="9" id="KW-1185">Reference proteome</keyword>
<dbReference type="GO" id="GO:0030170">
    <property type="term" value="F:pyridoxal phosphate binding"/>
    <property type="evidence" value="ECO:0007669"/>
    <property type="project" value="UniProtKB-UniRule"/>
</dbReference>
<comment type="caution">
    <text evidence="8">The sequence shown here is derived from an EMBL/GenBank/DDBJ whole genome shotgun (WGS) entry which is preliminary data.</text>
</comment>
<protein>
    <recommendedName>
        <fullName evidence="4">Alanine racemase</fullName>
        <ecNumber evidence="4">5.1.1.1</ecNumber>
    </recommendedName>
</protein>
<gene>
    <name evidence="8" type="ORF">FC50_GL000352</name>
</gene>
<dbReference type="PRINTS" id="PR00992">
    <property type="entry name" value="ALARACEMASE"/>
</dbReference>
<reference evidence="8 9" key="1">
    <citation type="journal article" date="2015" name="Genome Announc.">
        <title>Expanding the biotechnology potential of lactobacilli through comparative genomics of 213 strains and associated genera.</title>
        <authorList>
            <person name="Sun Z."/>
            <person name="Harris H.M."/>
            <person name="McCann A."/>
            <person name="Guo C."/>
            <person name="Argimon S."/>
            <person name="Zhang W."/>
            <person name="Yang X."/>
            <person name="Jeffery I.B."/>
            <person name="Cooney J.C."/>
            <person name="Kagawa T.F."/>
            <person name="Liu W."/>
            <person name="Song Y."/>
            <person name="Salvetti E."/>
            <person name="Wrobel A."/>
            <person name="Rasinkangas P."/>
            <person name="Parkhill J."/>
            <person name="Rea M.C."/>
            <person name="O'Sullivan O."/>
            <person name="Ritari J."/>
            <person name="Douillard F.P."/>
            <person name="Paul Ross R."/>
            <person name="Yang R."/>
            <person name="Briner A.E."/>
            <person name="Felis G.E."/>
            <person name="de Vos W.M."/>
            <person name="Barrangou R."/>
            <person name="Klaenhammer T.R."/>
            <person name="Caufield P.W."/>
            <person name="Cui Y."/>
            <person name="Zhang H."/>
            <person name="O'Toole P.W."/>
        </authorList>
    </citation>
    <scope>NUCLEOTIDE SEQUENCE [LARGE SCALE GENOMIC DNA]</scope>
    <source>
        <strain evidence="8 9">DSM 15945</strain>
    </source>
</reference>